<dbReference type="AlphaFoldDB" id="A0A3A4KEN1"/>
<reference evidence="1 2" key="1">
    <citation type="submission" date="2018-09" db="EMBL/GenBank/DDBJ databases">
        <title>YIM PH21274 draft genome.</title>
        <authorList>
            <person name="Miao C."/>
        </authorList>
    </citation>
    <scope>NUCLEOTIDE SEQUENCE [LARGE SCALE GENOMIC DNA]</scope>
    <source>
        <strain evidence="1 2">YIM PH 21724</strain>
    </source>
</reference>
<protein>
    <recommendedName>
        <fullName evidence="3">DUF3558 domain-containing protein</fullName>
    </recommendedName>
</protein>
<comment type="caution">
    <text evidence="1">The sequence shown here is derived from an EMBL/GenBank/DDBJ whole genome shotgun (WGS) entry which is preliminary data.</text>
</comment>
<sequence>MLGLLVAAVLVVAGCSRVNGNARAPEAFDPCTLIDIGKLRADGVLKSDSPGLRRDIDPVDGRSDWCHAGFRGGAAVSVGVVVGRPFPSVEALLPSYLQQRHQISVGPDRGLIGSNSSGDGRTLALQHGNVQLLVTNLVLGEIPGKKLDDAGMAAVAREVVGKLPQAIPDAPRDVPAICDQVRGVPTIIGPVTFARGRSEAGATSCDFVGETKHLLLTVSFTKMDSASVARFKTDNGPARLSLIPDPLFPGTLSRGYRDGSGLALETMVDERILVYTKYKTLCYDDCHKYGVVNPGKAIGPDDSTLIASSIDLARTMK</sequence>
<keyword evidence="2" id="KW-1185">Reference proteome</keyword>
<evidence type="ECO:0008006" key="3">
    <source>
        <dbReference type="Google" id="ProtNLM"/>
    </source>
</evidence>
<dbReference type="Proteomes" id="UP000266677">
    <property type="component" value="Unassembled WGS sequence"/>
</dbReference>
<evidence type="ECO:0000313" key="2">
    <source>
        <dbReference type="Proteomes" id="UP000266677"/>
    </source>
</evidence>
<organism evidence="1 2">
    <name type="scientific">Nocardia panacis</name>
    <dbReference type="NCBI Taxonomy" id="2340916"/>
    <lineage>
        <taxon>Bacteria</taxon>
        <taxon>Bacillati</taxon>
        <taxon>Actinomycetota</taxon>
        <taxon>Actinomycetes</taxon>
        <taxon>Mycobacteriales</taxon>
        <taxon>Nocardiaceae</taxon>
        <taxon>Nocardia</taxon>
    </lineage>
</organism>
<gene>
    <name evidence="1" type="ORF">D5S18_02130</name>
</gene>
<accession>A0A3A4KEN1</accession>
<evidence type="ECO:0000313" key="1">
    <source>
        <dbReference type="EMBL" id="RJO79168.1"/>
    </source>
</evidence>
<dbReference type="EMBL" id="QZFU01000010">
    <property type="protein sequence ID" value="RJO79168.1"/>
    <property type="molecule type" value="Genomic_DNA"/>
</dbReference>
<proteinExistence type="predicted"/>
<name>A0A3A4KEN1_9NOCA</name>